<evidence type="ECO:0000313" key="2">
    <source>
        <dbReference type="EMBL" id="DAF60911.1"/>
    </source>
</evidence>
<feature type="domain" description="RDRP core" evidence="1">
    <location>
        <begin position="126"/>
        <end position="486"/>
    </location>
</feature>
<sequence length="856" mass="98948">MALDKQIYCYSCDTSAFYESDEQYIHSRLLKLYIARSKLKKRLNGKRKNQWDGEWKVAAYNRVLKVEKKRLSEILDSRKSGDIVRQLNPAAVKDKDVVNLFESSLTRALGIKSFSLTKDIIIVNVFFFQVFENIVKNGFDYDGEHYIFLTASAGQIRTKKAVFIREAAYRRVEKRIMCGLTIDDINEQGGMNPNKFCAYLALMNSATDIWEGFDIDKSIVVDDWETLVPGEVDHIDGVTYEIRREWMETPIPHMDGCGIMLDGPTRMCRLPWVKGLMVQFDFVKFLRKKCTPDQWVVTDIYGTKHNVILEDIRYIFTKSQFKLAKFYPSWECYKARFKAYGCEAAYCNIEESYIPKSRINYQMLQTLSDMTDGEIARLTQKTVNEILAIGDDYQTTMRLLGAMPYNRYKAPMQAALEIYPELFRDSWSKEILKSTKKSLVKQAKGGRLRVNGKYLFLSPDLYAFCEWLFKGEQNPAGLLEDGEVYCSEYRDGDELACLRSPHLYREWAIKSNKRNDEIDEWFSNTKCVYTSCHDLISRFLMFDNDGDKALVVKDRLLTSIAKRNMAGIRPLAYDLKKAKGGVITPDSLYDGMSRAYTTGNIGPVSNNITKIWNSGEITQEELDVVKWLCFENNAVIDTAKTMWLPERPVEINEIIKKYTKADVPNFFIYAKDKTEYQVEPANDSTMNRISAAIPPSRVKYNKKIGKMDWRMLINQNVGYTVMEDSPVIQSYNWWLRHQNIFNVENDNIKGCDSYAAKCTREHILEESGESLQYVVNSIVAYLYGVKDANNKNLLWDCFGWEIVKNLERNLEGAGKICPICGRRFKSRSNANTTYCSDECASLAERQRLARHYEAKK</sequence>
<evidence type="ECO:0000259" key="1">
    <source>
        <dbReference type="Pfam" id="PF05183"/>
    </source>
</evidence>
<dbReference type="InterPro" id="IPR057596">
    <property type="entry name" value="RDRP_core"/>
</dbReference>
<protein>
    <submittedName>
        <fullName evidence="2">RNA dependent RNA polymerase</fullName>
    </submittedName>
</protein>
<dbReference type="Pfam" id="PF05183">
    <property type="entry name" value="RdRP"/>
    <property type="match status" value="1"/>
</dbReference>
<accession>A0A8S5TD53</accession>
<proteinExistence type="predicted"/>
<organism evidence="2">
    <name type="scientific">Siphoviridae sp. cteEQ43</name>
    <dbReference type="NCBI Taxonomy" id="2827905"/>
    <lineage>
        <taxon>Viruses</taxon>
        <taxon>Duplodnaviria</taxon>
        <taxon>Heunggongvirae</taxon>
        <taxon>Uroviricota</taxon>
        <taxon>Caudoviricetes</taxon>
    </lineage>
</organism>
<dbReference type="GO" id="GO:0003968">
    <property type="term" value="F:RNA-directed RNA polymerase activity"/>
    <property type="evidence" value="ECO:0007669"/>
    <property type="project" value="InterPro"/>
</dbReference>
<name>A0A8S5TD53_9CAUD</name>
<dbReference type="EMBL" id="BK032799">
    <property type="protein sequence ID" value="DAF60911.1"/>
    <property type="molecule type" value="Genomic_DNA"/>
</dbReference>
<reference evidence="2" key="1">
    <citation type="journal article" date="2021" name="Proc. Natl. Acad. Sci. U.S.A.">
        <title>A Catalog of Tens of Thousands of Viruses from Human Metagenomes Reveals Hidden Associations with Chronic Diseases.</title>
        <authorList>
            <person name="Tisza M.J."/>
            <person name="Buck C.B."/>
        </authorList>
    </citation>
    <scope>NUCLEOTIDE SEQUENCE</scope>
    <source>
        <strain evidence="2">CteEQ43</strain>
    </source>
</reference>